<keyword evidence="4" id="KW-1185">Reference proteome</keyword>
<accession>A0A4R4N5P9</accession>
<comment type="caution">
    <text evidence="3">The sequence shown here is derived from an EMBL/GenBank/DDBJ whole genome shotgun (WGS) entry which is preliminary data.</text>
</comment>
<dbReference type="Proteomes" id="UP000295157">
    <property type="component" value="Unassembled WGS sequence"/>
</dbReference>
<evidence type="ECO:0000259" key="2">
    <source>
        <dbReference type="Pfam" id="PF08388"/>
    </source>
</evidence>
<gene>
    <name evidence="3" type="ORF">E1267_31430</name>
</gene>
<dbReference type="EMBL" id="SMJZ01000154">
    <property type="protein sequence ID" value="TDC01612.1"/>
    <property type="molecule type" value="Genomic_DNA"/>
</dbReference>
<feature type="region of interest" description="Disordered" evidence="1">
    <location>
        <begin position="25"/>
        <end position="48"/>
    </location>
</feature>
<proteinExistence type="predicted"/>
<sequence length="161" mass="18198">MELVHLPVAHNPLWIQVPCRRHRNGDRAWGTPGKGRARHARSAGARAGRRLLHDPVGAGLPDAFDPREIPTAEQKTQGPGEDALVKISAQVRQWRLHRRTGHSFAQLAKAIDPIVAGWMHYYGRFYRPPLLMRINACLRGIAVRYPRMFAHWAWITAASPL</sequence>
<dbReference type="AlphaFoldDB" id="A0A4R4N5P9"/>
<dbReference type="InterPro" id="IPR013597">
    <property type="entry name" value="Mat_intron_G2"/>
</dbReference>
<protein>
    <recommendedName>
        <fullName evidence="2">Group II intron maturase-specific domain-containing protein</fullName>
    </recommendedName>
</protein>
<reference evidence="3 4" key="1">
    <citation type="submission" date="2019-02" db="EMBL/GenBank/DDBJ databases">
        <title>Draft genome sequences of novel Actinobacteria.</title>
        <authorList>
            <person name="Sahin N."/>
            <person name="Ay H."/>
            <person name="Saygin H."/>
        </authorList>
    </citation>
    <scope>NUCLEOTIDE SEQUENCE [LARGE SCALE GENOMIC DNA]</scope>
    <source>
        <strain evidence="3 4">KC201</strain>
    </source>
</reference>
<dbReference type="OrthoDB" id="1550386at2"/>
<organism evidence="3 4">
    <name type="scientific">Nonomuraea longispora</name>
    <dbReference type="NCBI Taxonomy" id="1848320"/>
    <lineage>
        <taxon>Bacteria</taxon>
        <taxon>Bacillati</taxon>
        <taxon>Actinomycetota</taxon>
        <taxon>Actinomycetes</taxon>
        <taxon>Streptosporangiales</taxon>
        <taxon>Streptosporangiaceae</taxon>
        <taxon>Nonomuraea</taxon>
    </lineage>
</organism>
<dbReference type="Pfam" id="PF08388">
    <property type="entry name" value="GIIM"/>
    <property type="match status" value="1"/>
</dbReference>
<feature type="domain" description="Group II intron maturase-specific" evidence="2">
    <location>
        <begin position="86"/>
        <end position="139"/>
    </location>
</feature>
<evidence type="ECO:0000313" key="3">
    <source>
        <dbReference type="EMBL" id="TDC01612.1"/>
    </source>
</evidence>
<name>A0A4R4N5P9_9ACTN</name>
<evidence type="ECO:0000313" key="4">
    <source>
        <dbReference type="Proteomes" id="UP000295157"/>
    </source>
</evidence>
<evidence type="ECO:0000256" key="1">
    <source>
        <dbReference type="SAM" id="MobiDB-lite"/>
    </source>
</evidence>